<feature type="region of interest" description="Disordered" evidence="1">
    <location>
        <begin position="174"/>
        <end position="337"/>
    </location>
</feature>
<proteinExistence type="predicted"/>
<feature type="region of interest" description="Disordered" evidence="1">
    <location>
        <begin position="1348"/>
        <end position="1379"/>
    </location>
</feature>
<feature type="compositionally biased region" description="Basic and acidic residues" evidence="1">
    <location>
        <begin position="1409"/>
        <end position="1427"/>
    </location>
</feature>
<reference evidence="3" key="1">
    <citation type="submission" date="2025-08" db="UniProtKB">
        <authorList>
            <consortium name="RefSeq"/>
        </authorList>
    </citation>
    <scope>IDENTIFICATION</scope>
</reference>
<feature type="compositionally biased region" description="Basic and acidic residues" evidence="1">
    <location>
        <begin position="565"/>
        <end position="575"/>
    </location>
</feature>
<sequence length="1506" mass="164643">MVVLCPAHQTILCHFSGSTMAHSLSEIPDPLDVVETSDEGKKKSKFKVFKGFFGKKKKKDADGTPTVRTIQPSLSSGNLSISLKPIPAEELLALRYKSNMGTKALSHDSIFMLEPERERSASRRNSPPEHHRGNTLQMLPIQHHQLSITPPLIRHGSIYKDLDLISMDDDILMDPQMKSTSPKSLKAKKVKPQQGESRFPLSSEEEKTATMPKQIQLKKLKRDTAGPSSQEQSKKSESSERKTMDKALGTDTVGRQGRSTSASHGRKRERKLTLTGLSECKPRERSHKKSSRGHGLGDRAESPFAENTGKDSPDQCFASEKQFREQPTTPWADIAAGEAKGPFIESIAEDIEEPMDSIRSPYAGDIPSMSEEAQGFMDPSYAQSEWEAIYGLDSRSAVFKMESAQSTPTIFQETPSGNVSQDLPAGAADTASAREKRGISAERLPPQIPKSKSFTQAWWKPGHSQQSSDAESTSEEERESEELEKSEDGSGSSSDTDSSLEVGAVSQVAGHSSPPLGKPEDGQEVILKSQRFWGEGSTYGEQLVPRYPSQDWGGKEVSTGSISSLEKDRQAKDWSRDEEDWSSQHHSSALGMRKDKLQVSVAEKAPEGQKVAAEQLLISQPVMMHPVSSGSLRGPTEGSDPVEPASSWDPYHQWESMHAGAQSMAEARDITLPPLPPRTHQRHLRRLRAEQQAPSGAQSPVAGDLPEPKPPRGPMKPEVSRGPKPATVEESLSMPTEPSDYPSQPWARPVVEPQVPVGAENVAPEEKMFMGLPPLRRTLQSWPPASSFPESTVAKGPFSREQLPSKSGPKYPAQPLGNPRVKQISESTTIKEGTLRELLPPESRPQPLMRPEVQPQIMPPGPRGPVQSRPVPTSEPQVSVVTGPKGAAFEEDVSQESVPYRPPSEEVVADPMSASATWGGSVEPVDPQDPFQPWGSPEFEQYVAGGSEGPAFEGAMLMEPPTPKQPLAVGSANVQHVSSDLESAAVEEGHSGKPLPPRYPTELLMDSSVQETAKLESSAAEGAIPKKLLPPMRPSKSYVKFMAEQIFSNPESPAVGGIMYVNPLPPKPSPKAPLQPKVEPSEGAGLEEGVSMKPKPTVGPLQSLEKPEEHQEDFLVAEKWRIFEEQLASRRSFQANGAQPQSVSAGPPVEQSSSEKQLPPRSHVQSIGDPEEQPQVPSRPTNATTERDVAESDAGSSFLPRAPDSSNKPKKPIQGSEDLTKHTPSKMVKFANVQPPKKIIPSSLSFQREILNKEDTKDNKLASSPTTEDKVENIFGVKLRRVPFSQKYRDEKKQGSCPDLQTIHLDPALAAIVKEQPVRRAISQWNLSATENLAKTFGFERKQQMGLRAEGVTKQQPTYKIAAKAPRRPSDSTTAEPAWLTLVKERQRCTQTYGTVKEPITKKGPGAKAETKEPRDGGAAPEKEKKQPILVSSVRTQEKMPQMNLPKSTKAAEAKKMVPMPAVDKEARRPASFPAVPADTAESVEPVWFSMAKQKAKAWSHLADMM</sequence>
<dbReference type="Proteomes" id="UP000694863">
    <property type="component" value="Unplaced"/>
</dbReference>
<feature type="compositionally biased region" description="Acidic residues" evidence="1">
    <location>
        <begin position="472"/>
        <end position="485"/>
    </location>
</feature>
<feature type="compositionally biased region" description="Polar residues" evidence="1">
    <location>
        <begin position="403"/>
        <end position="421"/>
    </location>
</feature>
<dbReference type="InterPro" id="IPR026713">
    <property type="entry name" value="CRACD-like"/>
</dbReference>
<dbReference type="PANTHER" id="PTHR47743:SF2">
    <property type="entry name" value="ACROSOMAL PROTEIN KIAA1210"/>
    <property type="match status" value="1"/>
</dbReference>
<feature type="compositionally biased region" description="Polar residues" evidence="1">
    <location>
        <begin position="1175"/>
        <end position="1184"/>
    </location>
</feature>
<evidence type="ECO:0000313" key="2">
    <source>
        <dbReference type="Proteomes" id="UP000694863"/>
    </source>
</evidence>
<evidence type="ECO:0000313" key="3">
    <source>
        <dbReference type="RefSeq" id="XP_004710173.2"/>
    </source>
</evidence>
<gene>
    <name evidence="3" type="primary">KIAA1210</name>
</gene>
<evidence type="ECO:0000256" key="1">
    <source>
        <dbReference type="SAM" id="MobiDB-lite"/>
    </source>
</evidence>
<feature type="compositionally biased region" description="Pro residues" evidence="1">
    <location>
        <begin position="1064"/>
        <end position="1073"/>
    </location>
</feature>
<accession>A0ABM0IXM2</accession>
<dbReference type="GeneID" id="101641544"/>
<dbReference type="PANTHER" id="PTHR47743">
    <property type="entry name" value="KIAA1210 / KIAA1211 FAMILY MEMBER"/>
    <property type="match status" value="1"/>
</dbReference>
<feature type="region of interest" description="Disordered" evidence="1">
    <location>
        <begin position="626"/>
        <end position="748"/>
    </location>
</feature>
<feature type="compositionally biased region" description="Polar residues" evidence="1">
    <location>
        <begin position="870"/>
        <end position="880"/>
    </location>
</feature>
<feature type="compositionally biased region" description="Low complexity" evidence="1">
    <location>
        <begin position="489"/>
        <end position="501"/>
    </location>
</feature>
<feature type="region of interest" description="Disordered" evidence="1">
    <location>
        <begin position="402"/>
        <end position="594"/>
    </location>
</feature>
<protein>
    <submittedName>
        <fullName evidence="3">Acrosomal protein KIAA1210 homolog isoform X1</fullName>
    </submittedName>
</protein>
<organism evidence="2 3">
    <name type="scientific">Echinops telfairi</name>
    <name type="common">Lesser hedgehog tenrec</name>
    <dbReference type="NCBI Taxonomy" id="9371"/>
    <lineage>
        <taxon>Eukaryota</taxon>
        <taxon>Metazoa</taxon>
        <taxon>Chordata</taxon>
        <taxon>Craniata</taxon>
        <taxon>Vertebrata</taxon>
        <taxon>Euteleostomi</taxon>
        <taxon>Mammalia</taxon>
        <taxon>Eutheria</taxon>
        <taxon>Afrotheria</taxon>
        <taxon>Tenrecidae</taxon>
        <taxon>Tenrecinae</taxon>
        <taxon>Echinops</taxon>
    </lineage>
</organism>
<feature type="region of interest" description="Disordered" evidence="1">
    <location>
        <begin position="781"/>
        <end position="1001"/>
    </location>
</feature>
<feature type="region of interest" description="Disordered" evidence="1">
    <location>
        <begin position="1064"/>
        <end position="1111"/>
    </location>
</feature>
<feature type="region of interest" description="Disordered" evidence="1">
    <location>
        <begin position="1131"/>
        <end position="1241"/>
    </location>
</feature>
<feature type="compositionally biased region" description="Basic and acidic residues" evidence="1">
    <location>
        <begin position="232"/>
        <end position="245"/>
    </location>
</feature>
<dbReference type="RefSeq" id="XP_004710173.2">
    <property type="nucleotide sequence ID" value="XM_004710116.2"/>
</dbReference>
<feature type="compositionally biased region" description="Polar residues" evidence="1">
    <location>
        <begin position="1131"/>
        <end position="1156"/>
    </location>
</feature>
<feature type="compositionally biased region" description="Polar residues" evidence="1">
    <location>
        <begin position="972"/>
        <end position="981"/>
    </location>
</feature>
<feature type="region of interest" description="Disordered" evidence="1">
    <location>
        <begin position="1391"/>
        <end position="1456"/>
    </location>
</feature>
<feature type="compositionally biased region" description="Polar residues" evidence="1">
    <location>
        <begin position="781"/>
        <end position="790"/>
    </location>
</feature>
<name>A0ABM0IXM2_ECHTE</name>
<keyword evidence="2" id="KW-1185">Reference proteome</keyword>